<evidence type="ECO:0000313" key="9">
    <source>
        <dbReference type="EMBL" id="VDL18622.1"/>
    </source>
</evidence>
<feature type="compositionally biased region" description="Low complexity" evidence="6">
    <location>
        <begin position="611"/>
        <end position="632"/>
    </location>
</feature>
<dbReference type="GO" id="GO:0005200">
    <property type="term" value="F:structural constituent of cytoskeleton"/>
    <property type="evidence" value="ECO:0007669"/>
    <property type="project" value="TreeGrafter"/>
</dbReference>
<dbReference type="InterPro" id="IPR039008">
    <property type="entry name" value="IF_rod_dom"/>
</dbReference>
<feature type="domain" description="IF rod" evidence="8">
    <location>
        <begin position="58"/>
        <end position="395"/>
    </location>
</feature>
<accession>A0A158QC99</accession>
<feature type="region of interest" description="Disordered" evidence="6">
    <location>
        <begin position="573"/>
        <end position="651"/>
    </location>
</feature>
<feature type="coiled-coil region" evidence="5">
    <location>
        <begin position="880"/>
        <end position="967"/>
    </location>
</feature>
<keyword evidence="2" id="KW-0403">Intermediate filament</keyword>
<organism evidence="11">
    <name type="scientific">Hymenolepis diminuta</name>
    <name type="common">Rat tapeworm</name>
    <dbReference type="NCBI Taxonomy" id="6216"/>
    <lineage>
        <taxon>Eukaryota</taxon>
        <taxon>Metazoa</taxon>
        <taxon>Spiralia</taxon>
        <taxon>Lophotrochozoa</taxon>
        <taxon>Platyhelminthes</taxon>
        <taxon>Cestoda</taxon>
        <taxon>Eucestoda</taxon>
        <taxon>Cyclophyllidea</taxon>
        <taxon>Hymenolepididae</taxon>
        <taxon>Hymenolepis</taxon>
    </lineage>
</organism>
<evidence type="ECO:0000313" key="10">
    <source>
        <dbReference type="Proteomes" id="UP000274504"/>
    </source>
</evidence>
<dbReference type="GO" id="GO:0007097">
    <property type="term" value="P:nuclear migration"/>
    <property type="evidence" value="ECO:0007669"/>
    <property type="project" value="TreeGrafter"/>
</dbReference>
<keyword evidence="4" id="KW-0539">Nucleus</keyword>
<dbReference type="GO" id="GO:0031507">
    <property type="term" value="P:heterochromatin formation"/>
    <property type="evidence" value="ECO:0007669"/>
    <property type="project" value="TreeGrafter"/>
</dbReference>
<evidence type="ECO:0000313" key="11">
    <source>
        <dbReference type="WBParaSite" id="HDID_0000116001-mRNA-1"/>
    </source>
</evidence>
<feature type="region of interest" description="Disordered" evidence="6">
    <location>
        <begin position="417"/>
        <end position="437"/>
    </location>
</feature>
<dbReference type="AlphaFoldDB" id="A0A158QC99"/>
<dbReference type="PROSITE" id="PS51842">
    <property type="entry name" value="IF_ROD_2"/>
    <property type="match status" value="2"/>
</dbReference>
<dbReference type="Gene3D" id="1.20.5.1160">
    <property type="entry name" value="Vasodilator-stimulated phosphoprotein"/>
    <property type="match status" value="2"/>
</dbReference>
<dbReference type="PANTHER" id="PTHR45721">
    <property type="entry name" value="LAMIN DM0-RELATED"/>
    <property type="match status" value="1"/>
</dbReference>
<feature type="compositionally biased region" description="Polar residues" evidence="6">
    <location>
        <begin position="29"/>
        <end position="39"/>
    </location>
</feature>
<feature type="domain" description="LTD" evidence="7">
    <location>
        <begin position="430"/>
        <end position="552"/>
    </location>
</feature>
<feature type="region of interest" description="Disordered" evidence="6">
    <location>
        <begin position="726"/>
        <end position="749"/>
    </location>
</feature>
<evidence type="ECO:0000259" key="7">
    <source>
        <dbReference type="PROSITE" id="PS51841"/>
    </source>
</evidence>
<dbReference type="STRING" id="6216.A0A158QC99"/>
<dbReference type="Pfam" id="PF00038">
    <property type="entry name" value="Filament"/>
    <property type="match status" value="2"/>
</dbReference>
<protein>
    <submittedName>
        <fullName evidence="11">Lamin</fullName>
    </submittedName>
</protein>
<evidence type="ECO:0000256" key="6">
    <source>
        <dbReference type="SAM" id="MobiDB-lite"/>
    </source>
</evidence>
<dbReference type="EMBL" id="UYSG01000199">
    <property type="protein sequence ID" value="VDL18622.1"/>
    <property type="molecule type" value="Genomic_DNA"/>
</dbReference>
<dbReference type="InterPro" id="IPR001322">
    <property type="entry name" value="Lamin_tail_dom"/>
</dbReference>
<dbReference type="GO" id="GO:0090435">
    <property type="term" value="P:protein localization to nuclear envelope"/>
    <property type="evidence" value="ECO:0007669"/>
    <property type="project" value="TreeGrafter"/>
</dbReference>
<dbReference type="GO" id="GO:0051664">
    <property type="term" value="P:nuclear pore localization"/>
    <property type="evidence" value="ECO:0007669"/>
    <property type="project" value="TreeGrafter"/>
</dbReference>
<evidence type="ECO:0000256" key="1">
    <source>
        <dbReference type="ARBA" id="ARBA00004123"/>
    </source>
</evidence>
<dbReference type="InterPro" id="IPR036415">
    <property type="entry name" value="Lamin_tail_dom_sf"/>
</dbReference>
<dbReference type="Proteomes" id="UP000274504">
    <property type="component" value="Unassembled WGS sequence"/>
</dbReference>
<dbReference type="WBParaSite" id="HDID_0000116001-mRNA-1">
    <property type="protein sequence ID" value="HDID_0000116001-mRNA-1"/>
    <property type="gene ID" value="HDID_0000116001"/>
</dbReference>
<dbReference type="GO" id="GO:0006998">
    <property type="term" value="P:nuclear envelope organization"/>
    <property type="evidence" value="ECO:0007669"/>
    <property type="project" value="TreeGrafter"/>
</dbReference>
<dbReference type="OrthoDB" id="102442at2759"/>
<feature type="coiled-coil region" evidence="5">
    <location>
        <begin position="314"/>
        <end position="370"/>
    </location>
</feature>
<dbReference type="Gene3D" id="1.20.5.170">
    <property type="match status" value="2"/>
</dbReference>
<dbReference type="GO" id="GO:0005882">
    <property type="term" value="C:intermediate filament"/>
    <property type="evidence" value="ECO:0007669"/>
    <property type="project" value="UniProtKB-KW"/>
</dbReference>
<dbReference type="SUPFAM" id="SSF64593">
    <property type="entry name" value="Intermediate filament protein, coiled coil region"/>
    <property type="match status" value="4"/>
</dbReference>
<dbReference type="Pfam" id="PF00932">
    <property type="entry name" value="LTD"/>
    <property type="match status" value="2"/>
</dbReference>
<gene>
    <name evidence="9" type="ORF">HDID_LOCUS1161</name>
</gene>
<dbReference type="Gene3D" id="2.60.40.1260">
    <property type="entry name" value="Lamin Tail domain"/>
    <property type="match status" value="2"/>
</dbReference>
<feature type="region of interest" description="Disordered" evidence="6">
    <location>
        <begin position="1"/>
        <end position="52"/>
    </location>
</feature>
<comment type="subcellular location">
    <subcellularLocation>
        <location evidence="1">Nucleus</location>
    </subcellularLocation>
</comment>
<evidence type="ECO:0000256" key="2">
    <source>
        <dbReference type="ARBA" id="ARBA00022754"/>
    </source>
</evidence>
<evidence type="ECO:0000256" key="3">
    <source>
        <dbReference type="ARBA" id="ARBA00023054"/>
    </source>
</evidence>
<name>A0A158QC99_HYMDI</name>
<feature type="coiled-coil region" evidence="5">
    <location>
        <begin position="62"/>
        <end position="226"/>
    </location>
</feature>
<feature type="domain" description="LTD" evidence="7">
    <location>
        <begin position="1045"/>
        <end position="1176"/>
    </location>
</feature>
<proteinExistence type="predicted"/>
<dbReference type="GO" id="GO:0005652">
    <property type="term" value="C:nuclear lamina"/>
    <property type="evidence" value="ECO:0007669"/>
    <property type="project" value="TreeGrafter"/>
</dbReference>
<dbReference type="SMART" id="SM01391">
    <property type="entry name" value="Filament"/>
    <property type="match status" value="2"/>
</dbReference>
<feature type="domain" description="IF rod" evidence="8">
    <location>
        <begin position="651"/>
        <end position="996"/>
    </location>
</feature>
<feature type="compositionally biased region" description="Basic and acidic residues" evidence="6">
    <location>
        <begin position="573"/>
        <end position="585"/>
    </location>
</feature>
<dbReference type="SUPFAM" id="SSF74853">
    <property type="entry name" value="Lamin A/C globular tail domain"/>
    <property type="match status" value="2"/>
</dbReference>
<reference evidence="9 10" key="2">
    <citation type="submission" date="2018-11" db="EMBL/GenBank/DDBJ databases">
        <authorList>
            <consortium name="Pathogen Informatics"/>
        </authorList>
    </citation>
    <scope>NUCLEOTIDE SEQUENCE [LARGE SCALE GENOMIC DNA]</scope>
</reference>
<dbReference type="PROSITE" id="PS51841">
    <property type="entry name" value="LTD"/>
    <property type="match status" value="2"/>
</dbReference>
<dbReference type="PANTHER" id="PTHR45721:SF11">
    <property type="entry name" value="LAMIN DM0-RELATED"/>
    <property type="match status" value="1"/>
</dbReference>
<sequence>MSARTKKPKQSQPVPEKLATPKKVERSRTTSTNMSSPAQPSEAEYRSPSPLNISRVDEKEELAHLNDRLASYIDYVRKLERDKESLTRRISTITEERLAKVDDARKTYENEIQSLRRLVDDLAKEKAARDVELKKHIDDASDAKSKLNKRDAELRNLQRKYDTLERDIGAYKADHERYQKLLPEFEDLEKNLEAAKEGLKAETILRTDLENKVASLREELDFKDRLFQEERSKLVMHTLTVEEEVAETKAMEFESRLADELQAYRDSANEELEQYRFQMESTFQANEEANRDGGRLTEELTIMRRMNDDLSHELARKSREVELLHGRIADLEKLLNKTHDDYQAQLAAEREEIKRLRSELEQRFAEFTDLMNTKVVLDQEILMYRKMLEGEESRLNLTSPKRHSAFSGGFMSAKKRRLDSGDGFDEESGSSGSQTAIRVSTSSVGSIEFSADQDGSGKWVKLGNVGKEDINLGNWVLKHKSDGEEVTYKFARNVTLKPGTLCTLWSSDAGATHNPPEDIVMKNQSFHTGANITVTLTNDNEEEQASCLIVRESRPKLISRRFRAGATKSDELNKLPRLTADEDSTKSSSNCLMGKEGSKAKMSARKRAQQPSEATTTTSRRTTVTATPTSSTAERHRQRSASPLNISRTEEKEELAELNDRLASYIDYVRKLEADKDCLKRKIRTFTEERMSKHDNSCNTYESEIASLRRLVDDLAKQKAAADVEAEKHKDDAKTAQAKLAKRESDARNLQRRVETLERDLSSYKQDHDRYEALKPEYDALEKKCANLRRDLDAETVHRSDLENKVMGLKEELKFKNRLLDEERAKIIEKTILVESEIDDRKAAEYESKLYDQLQAYRDQTAEDLMTYKIEMEHTFENKLNQLRAANTDASKETDRLRDQLLIYRKRTDDAEHELKKKDAELDLLKRRVDELERLRRHERDDYERSLAAQRDELARLQRELEIRFSEFADLMNTKVALDQEILMYRKMLEGEESRLNISTPNRAPPTGSKRRRPATAVIEEDDEGIHSVSSGSLVGGVEVRSPRVTYRVATNSTSNIEFAADQSELGKCVKLVNTSDEDSNLGNWTLKQTVDGHEVTYKFPRSLILKPGASCQIWNSDAGATNDPPKDLVMKNQSFRMGVNMNFSLIGADKEEQANCQITRETVATAGRFPRSHSTLQSDEVSVQ</sequence>
<evidence type="ECO:0000256" key="5">
    <source>
        <dbReference type="SAM" id="Coils"/>
    </source>
</evidence>
<evidence type="ECO:0000256" key="4">
    <source>
        <dbReference type="ARBA" id="ARBA00023242"/>
    </source>
</evidence>
<keyword evidence="3 5" id="KW-0175">Coiled coil</keyword>
<reference evidence="11" key="1">
    <citation type="submission" date="2016-04" db="UniProtKB">
        <authorList>
            <consortium name="WormBaseParasite"/>
        </authorList>
    </citation>
    <scope>IDENTIFICATION</scope>
</reference>
<evidence type="ECO:0000259" key="8">
    <source>
        <dbReference type="PROSITE" id="PS51842"/>
    </source>
</evidence>